<dbReference type="CDD" id="cd02961">
    <property type="entry name" value="PDI_a_family"/>
    <property type="match status" value="1"/>
</dbReference>
<gene>
    <name evidence="4" type="ORF">THAOC_28951</name>
</gene>
<dbReference type="GO" id="GO:0016971">
    <property type="term" value="F:flavin-dependent sulfhydryl oxidase activity"/>
    <property type="evidence" value="ECO:0007669"/>
    <property type="project" value="InterPro"/>
</dbReference>
<dbReference type="InterPro" id="IPR039798">
    <property type="entry name" value="Sulfhydryl_oxidase"/>
</dbReference>
<feature type="chain" id="PRO_5003836232" description="Thioredoxin domain-containing protein" evidence="2">
    <location>
        <begin position="23"/>
        <end position="527"/>
    </location>
</feature>
<dbReference type="GO" id="GO:0003756">
    <property type="term" value="F:protein disulfide isomerase activity"/>
    <property type="evidence" value="ECO:0007669"/>
    <property type="project" value="TreeGrafter"/>
</dbReference>
<dbReference type="PANTHER" id="PTHR22897">
    <property type="entry name" value="QUIESCIN Q6-RELATED SULFHYDRYL OXIDASE"/>
    <property type="match status" value="1"/>
</dbReference>
<dbReference type="Proteomes" id="UP000266841">
    <property type="component" value="Unassembled WGS sequence"/>
</dbReference>
<sequence>MSITSWLLPAILLLGRPRIASGDAFDNLWSQYIQQTEAKKYESTVSRRERNLDHWDVPTAAAYLGLHPETLEPLPKDVPADSSAGDGASSPSASASAAAPTTSLADEYVGHDAAVMFYAQWCQNCHALAPSWDAIATHLDAGSERSKLVMALFDCEKSTDAARLCAAAGIKAYPTMMFVGSGAVHDTDFLSRSLLGADRSAGPFGSSPLRRTVKFQGNWQYPDAVMDWVNLMRGLSSWHVFTESGPLRSIRNGILGLITGGKYRSGATAGGKMSLPVGVPPGFQPELRGPGSSSSVSAQEVKALEAKLNATKKEKGLYEKAVTHSSVLLNGLLFPAGASNGDSAEAGSHQRRDPFEILTRTGGWHVNATTLPDNAPNDEHPAILRTCALELSVDYCTRVTQRVTEDYVKELGEIPENEAFPTMAEMEARLLADVNKVEPYCGTIEVCSSTDFEDESCRPASCPFTNGAACSYVESCFVPSIQDEYGIALGMIEEGEKLSGVDLGKVGKDTAAAAASGVGGWGIPVGS</sequence>
<protein>
    <recommendedName>
        <fullName evidence="3">Thioredoxin domain-containing protein</fullName>
    </recommendedName>
</protein>
<dbReference type="Pfam" id="PF00085">
    <property type="entry name" value="Thioredoxin"/>
    <property type="match status" value="1"/>
</dbReference>
<evidence type="ECO:0000259" key="3">
    <source>
        <dbReference type="PROSITE" id="PS51352"/>
    </source>
</evidence>
<dbReference type="PROSITE" id="PS51352">
    <property type="entry name" value="THIOREDOXIN_2"/>
    <property type="match status" value="1"/>
</dbReference>
<dbReference type="InterPro" id="IPR013766">
    <property type="entry name" value="Thioredoxin_domain"/>
</dbReference>
<dbReference type="OrthoDB" id="197666at2759"/>
<dbReference type="PANTHER" id="PTHR22897:SF8">
    <property type="entry name" value="SULFHYDRYL OXIDASE"/>
    <property type="match status" value="1"/>
</dbReference>
<keyword evidence="2" id="KW-0732">Signal</keyword>
<comment type="caution">
    <text evidence="4">The sequence shown here is derived from an EMBL/GenBank/DDBJ whole genome shotgun (WGS) entry which is preliminary data.</text>
</comment>
<feature type="compositionally biased region" description="Low complexity" evidence="1">
    <location>
        <begin position="80"/>
        <end position="96"/>
    </location>
</feature>
<evidence type="ECO:0000256" key="2">
    <source>
        <dbReference type="SAM" id="SignalP"/>
    </source>
</evidence>
<dbReference type="eggNOG" id="ENOG502SCCT">
    <property type="taxonomic scope" value="Eukaryota"/>
</dbReference>
<evidence type="ECO:0000256" key="1">
    <source>
        <dbReference type="SAM" id="MobiDB-lite"/>
    </source>
</evidence>
<keyword evidence="5" id="KW-1185">Reference proteome</keyword>
<dbReference type="Gene3D" id="3.40.30.10">
    <property type="entry name" value="Glutaredoxin"/>
    <property type="match status" value="1"/>
</dbReference>
<name>K0RDP0_THAOC</name>
<dbReference type="InterPro" id="IPR036249">
    <property type="entry name" value="Thioredoxin-like_sf"/>
</dbReference>
<dbReference type="AlphaFoldDB" id="K0RDP0"/>
<dbReference type="OMA" id="APSWDAI"/>
<dbReference type="SUPFAM" id="SSF52833">
    <property type="entry name" value="Thioredoxin-like"/>
    <property type="match status" value="1"/>
</dbReference>
<accession>K0RDP0</accession>
<dbReference type="GO" id="GO:0006457">
    <property type="term" value="P:protein folding"/>
    <property type="evidence" value="ECO:0007669"/>
    <property type="project" value="TreeGrafter"/>
</dbReference>
<reference evidence="4 5" key="1">
    <citation type="journal article" date="2012" name="Genome Biol.">
        <title>Genome and low-iron response of an oceanic diatom adapted to chronic iron limitation.</title>
        <authorList>
            <person name="Lommer M."/>
            <person name="Specht M."/>
            <person name="Roy A.S."/>
            <person name="Kraemer L."/>
            <person name="Andreson R."/>
            <person name="Gutowska M.A."/>
            <person name="Wolf J."/>
            <person name="Bergner S.V."/>
            <person name="Schilhabel M.B."/>
            <person name="Klostermeier U.C."/>
            <person name="Beiko R.G."/>
            <person name="Rosenstiel P."/>
            <person name="Hippler M."/>
            <person name="Laroche J."/>
        </authorList>
    </citation>
    <scope>NUCLEOTIDE SEQUENCE [LARGE SCALE GENOMIC DNA]</scope>
    <source>
        <strain evidence="4 5">CCMP1005</strain>
    </source>
</reference>
<feature type="signal peptide" evidence="2">
    <location>
        <begin position="1"/>
        <end position="22"/>
    </location>
</feature>
<dbReference type="EMBL" id="AGNL01040922">
    <property type="protein sequence ID" value="EJK51843.1"/>
    <property type="molecule type" value="Genomic_DNA"/>
</dbReference>
<feature type="domain" description="Thioredoxin" evidence="3">
    <location>
        <begin position="84"/>
        <end position="234"/>
    </location>
</feature>
<feature type="region of interest" description="Disordered" evidence="1">
    <location>
        <begin position="74"/>
        <end position="96"/>
    </location>
</feature>
<evidence type="ECO:0000313" key="4">
    <source>
        <dbReference type="EMBL" id="EJK51843.1"/>
    </source>
</evidence>
<dbReference type="GO" id="GO:0005615">
    <property type="term" value="C:extracellular space"/>
    <property type="evidence" value="ECO:0007669"/>
    <property type="project" value="TreeGrafter"/>
</dbReference>
<organism evidence="4 5">
    <name type="scientific">Thalassiosira oceanica</name>
    <name type="common">Marine diatom</name>
    <dbReference type="NCBI Taxonomy" id="159749"/>
    <lineage>
        <taxon>Eukaryota</taxon>
        <taxon>Sar</taxon>
        <taxon>Stramenopiles</taxon>
        <taxon>Ochrophyta</taxon>
        <taxon>Bacillariophyta</taxon>
        <taxon>Coscinodiscophyceae</taxon>
        <taxon>Thalassiosirophycidae</taxon>
        <taxon>Thalassiosirales</taxon>
        <taxon>Thalassiosiraceae</taxon>
        <taxon>Thalassiosira</taxon>
    </lineage>
</organism>
<evidence type="ECO:0000313" key="5">
    <source>
        <dbReference type="Proteomes" id="UP000266841"/>
    </source>
</evidence>
<dbReference type="GO" id="GO:0000139">
    <property type="term" value="C:Golgi membrane"/>
    <property type="evidence" value="ECO:0007669"/>
    <property type="project" value="TreeGrafter"/>
</dbReference>
<proteinExistence type="predicted"/>